<keyword evidence="5" id="KW-1185">Reference proteome</keyword>
<dbReference type="Pfam" id="PF00059">
    <property type="entry name" value="Lectin_C"/>
    <property type="match status" value="4"/>
</dbReference>
<feature type="region of interest" description="Disordered" evidence="2">
    <location>
        <begin position="311"/>
        <end position="431"/>
    </location>
</feature>
<protein>
    <submittedName>
        <fullName evidence="6">C-type mannose receptor 2</fullName>
    </submittedName>
</protein>
<evidence type="ECO:0000313" key="5">
    <source>
        <dbReference type="Proteomes" id="UP000221080"/>
    </source>
</evidence>
<feature type="domain" description="C-type lectin" evidence="4">
    <location>
        <begin position="143"/>
        <end position="263"/>
    </location>
</feature>
<evidence type="ECO:0000313" key="6">
    <source>
        <dbReference type="RefSeq" id="XP_053537822.1"/>
    </source>
</evidence>
<dbReference type="Proteomes" id="UP000221080">
    <property type="component" value="Chromosome 7"/>
</dbReference>
<dbReference type="SMART" id="SM00034">
    <property type="entry name" value="CLECT"/>
    <property type="match status" value="4"/>
</dbReference>
<name>A0A9F7RLQ6_ICTPU</name>
<keyword evidence="3" id="KW-0732">Signal</keyword>
<evidence type="ECO:0000256" key="1">
    <source>
        <dbReference type="ARBA" id="ARBA00023157"/>
    </source>
</evidence>
<feature type="domain" description="C-type lectin" evidence="4">
    <location>
        <begin position="579"/>
        <end position="699"/>
    </location>
</feature>
<feature type="domain" description="C-type lectin" evidence="4">
    <location>
        <begin position="21"/>
        <end position="144"/>
    </location>
</feature>
<dbReference type="KEGG" id="ipu:108261852"/>
<feature type="domain" description="C-type lectin" evidence="4">
    <location>
        <begin position="457"/>
        <end position="580"/>
    </location>
</feature>
<dbReference type="AlphaFoldDB" id="A0A9F7RLQ6"/>
<keyword evidence="6" id="KW-0675">Receptor</keyword>
<feature type="chain" id="PRO_5039896381" evidence="3">
    <location>
        <begin position="24"/>
        <end position="702"/>
    </location>
</feature>
<dbReference type="GeneID" id="108261852"/>
<dbReference type="OrthoDB" id="6369810at2759"/>
<evidence type="ECO:0000256" key="2">
    <source>
        <dbReference type="SAM" id="MobiDB-lite"/>
    </source>
</evidence>
<keyword evidence="1" id="KW-1015">Disulfide bond</keyword>
<feature type="signal peptide" evidence="3">
    <location>
        <begin position="1"/>
        <end position="23"/>
    </location>
</feature>
<dbReference type="SUPFAM" id="SSF56436">
    <property type="entry name" value="C-type lectin-like"/>
    <property type="match status" value="4"/>
</dbReference>
<dbReference type="PROSITE" id="PS00615">
    <property type="entry name" value="C_TYPE_LECTIN_1"/>
    <property type="match status" value="2"/>
</dbReference>
<reference evidence="6" key="2">
    <citation type="submission" date="2025-08" db="UniProtKB">
        <authorList>
            <consortium name="RefSeq"/>
        </authorList>
    </citation>
    <scope>IDENTIFICATION</scope>
    <source>
        <tissue evidence="6">Blood</tissue>
    </source>
</reference>
<dbReference type="InterPro" id="IPR016187">
    <property type="entry name" value="CTDL_fold"/>
</dbReference>
<evidence type="ECO:0000259" key="4">
    <source>
        <dbReference type="PROSITE" id="PS50041"/>
    </source>
</evidence>
<dbReference type="InterPro" id="IPR016186">
    <property type="entry name" value="C-type_lectin-like/link_sf"/>
</dbReference>
<feature type="compositionally biased region" description="Polar residues" evidence="2">
    <location>
        <begin position="359"/>
        <end position="379"/>
    </location>
</feature>
<dbReference type="InterPro" id="IPR018378">
    <property type="entry name" value="C-type_lectin_CS"/>
</dbReference>
<feature type="compositionally biased region" description="Basic and acidic residues" evidence="2">
    <location>
        <begin position="329"/>
        <end position="358"/>
    </location>
</feature>
<evidence type="ECO:0000256" key="3">
    <source>
        <dbReference type="SAM" id="SignalP"/>
    </source>
</evidence>
<dbReference type="PANTHER" id="PTHR45784">
    <property type="entry name" value="C-TYPE LECTIN DOMAIN FAMILY 20 MEMBER A-RELATED"/>
    <property type="match status" value="1"/>
</dbReference>
<dbReference type="InterPro" id="IPR001304">
    <property type="entry name" value="C-type_lectin-like"/>
</dbReference>
<proteinExistence type="predicted"/>
<feature type="compositionally biased region" description="Basic and acidic residues" evidence="2">
    <location>
        <begin position="380"/>
        <end position="400"/>
    </location>
</feature>
<feature type="compositionally biased region" description="Polar residues" evidence="2">
    <location>
        <begin position="421"/>
        <end position="431"/>
    </location>
</feature>
<dbReference type="PROSITE" id="PS50041">
    <property type="entry name" value="C_TYPE_LECTIN_2"/>
    <property type="match status" value="4"/>
</dbReference>
<accession>A0A9F7RLQ6</accession>
<sequence>MGSAVNFILLFSAGLWALALCASRQFYVVNTPMNWTDAQKYCRANYTDLATIVNDAEMNVVKEALNGSTEHFWIGLRQTDSNTSIVFNNRSWVWSDNSQVSYGYWNDNQPNNPKIDNCVEIWEASANNKWNDAGCHFNSSFVCYKKRTPLTVITEKKTWREALRYCRQNHVDLVSVDSQEMQDWVEVVTKNVSSDMWIGLRHTCALGFWYWVKGEMICYQNWAPGNGTGVEDCGDVERTGAVLSESKKWVSLPQTHELYFICITFQYTLLIIATVNLQQFVMLRADLLLESSGGFHQLVLLKEQRNICKSEAHSEVQRRRNTANARYRHTADASQRHCRRQSETHCRRQSETHCRRQSETLQTPVRDTLQTPVRDTLQTPDRDTLQTPDRDTLQTPDRDTLQTPDTDTLQTPDTDTLQTPVRDTQTTAPSHQSLTVMGSAVNFILLFSAGLWALALCASRQFYVVNTPMNWTNAQKYCRANYTDLATIVNDAEMNVVKEALNGSTEHFWIGLRQTDSNTSIVFNNRSWVWSDNSQVKYGYWNDNEPNNNGIDNCVEIWEASANNKWNDAGCNNSVRFVCYKKRTPLTVITEKKTWREALRYCRQNHVDLVSVDSQEMQDWVGVVTKNVSSDMWIGLRHTCALGFWYSVKGEMICYQNWAPGNGTGVEDCGDVERTGAVLSESKKWVSLPQTHELYFICITFQ</sequence>
<gene>
    <name evidence="6" type="primary">LOC108261852</name>
</gene>
<dbReference type="Gene3D" id="3.10.100.10">
    <property type="entry name" value="Mannose-Binding Protein A, subunit A"/>
    <property type="match status" value="4"/>
</dbReference>
<dbReference type="RefSeq" id="XP_053537822.1">
    <property type="nucleotide sequence ID" value="XM_053681847.1"/>
</dbReference>
<dbReference type="PANTHER" id="PTHR45784:SF5">
    <property type="entry name" value="C-TYPE LECTIN DOMAIN FAMILY 20 MEMBER A-RELATED"/>
    <property type="match status" value="1"/>
</dbReference>
<dbReference type="CDD" id="cd00037">
    <property type="entry name" value="CLECT"/>
    <property type="match status" value="4"/>
</dbReference>
<reference evidence="5" key="1">
    <citation type="journal article" date="2016" name="Nat. Commun.">
        <title>The channel catfish genome sequence provides insights into the evolution of scale formation in teleosts.</title>
        <authorList>
            <person name="Liu Z."/>
            <person name="Liu S."/>
            <person name="Yao J."/>
            <person name="Bao L."/>
            <person name="Zhang J."/>
            <person name="Li Y."/>
            <person name="Jiang C."/>
            <person name="Sun L."/>
            <person name="Wang R."/>
            <person name="Zhang Y."/>
            <person name="Zhou T."/>
            <person name="Zeng Q."/>
            <person name="Fu Q."/>
            <person name="Gao S."/>
            <person name="Li N."/>
            <person name="Koren S."/>
            <person name="Jiang Y."/>
            <person name="Zimin A."/>
            <person name="Xu P."/>
            <person name="Phillippy A.M."/>
            <person name="Geng X."/>
            <person name="Song L."/>
            <person name="Sun F."/>
            <person name="Li C."/>
            <person name="Wang X."/>
            <person name="Chen A."/>
            <person name="Jin Y."/>
            <person name="Yuan Z."/>
            <person name="Yang Y."/>
            <person name="Tan S."/>
            <person name="Peatman E."/>
            <person name="Lu J."/>
            <person name="Qin Z."/>
            <person name="Dunham R."/>
            <person name="Li Z."/>
            <person name="Sonstegard T."/>
            <person name="Feng J."/>
            <person name="Danzmann R.G."/>
            <person name="Schroeder S."/>
            <person name="Scheffler B."/>
            <person name="Duke M.V."/>
            <person name="Ballard L."/>
            <person name="Kucuktas H."/>
            <person name="Kaltenboeck L."/>
            <person name="Liu H."/>
            <person name="Armbruster J."/>
            <person name="Xie Y."/>
            <person name="Kirby M.L."/>
            <person name="Tian Y."/>
            <person name="Flanagan M.E."/>
            <person name="Mu W."/>
            <person name="Waldbieser G.C."/>
        </authorList>
    </citation>
    <scope>NUCLEOTIDE SEQUENCE [LARGE SCALE GENOMIC DNA]</scope>
    <source>
        <strain evidence="5">SDA103</strain>
    </source>
</reference>
<organism evidence="5 6">
    <name type="scientific">Ictalurus punctatus</name>
    <name type="common">Channel catfish</name>
    <name type="synonym">Silurus punctatus</name>
    <dbReference type="NCBI Taxonomy" id="7998"/>
    <lineage>
        <taxon>Eukaryota</taxon>
        <taxon>Metazoa</taxon>
        <taxon>Chordata</taxon>
        <taxon>Craniata</taxon>
        <taxon>Vertebrata</taxon>
        <taxon>Euteleostomi</taxon>
        <taxon>Actinopterygii</taxon>
        <taxon>Neopterygii</taxon>
        <taxon>Teleostei</taxon>
        <taxon>Ostariophysi</taxon>
        <taxon>Siluriformes</taxon>
        <taxon>Ictaluridae</taxon>
        <taxon>Ictalurus</taxon>
    </lineage>
</organism>
<feature type="compositionally biased region" description="Low complexity" evidence="2">
    <location>
        <begin position="401"/>
        <end position="420"/>
    </location>
</feature>